<protein>
    <recommendedName>
        <fullName evidence="3">Glucokinase</fullName>
        <ecNumber evidence="3">2.7.1.2</ecNumber>
    </recommendedName>
    <alternativeName>
        <fullName evidence="3">Glucose kinase</fullName>
    </alternativeName>
</protein>
<dbReference type="NCBIfam" id="TIGR00749">
    <property type="entry name" value="glk"/>
    <property type="match status" value="1"/>
</dbReference>
<dbReference type="PANTHER" id="PTHR47690:SF1">
    <property type="entry name" value="GLUCOKINASE"/>
    <property type="match status" value="1"/>
</dbReference>
<keyword evidence="3" id="KW-0067">ATP-binding</keyword>
<proteinExistence type="inferred from homology"/>
<sequence>MRRFPRLLGDVGGTNVRFALETAPQRIGPVTALKVADFPSLEAAVQHYLGGLPPGSARPRHAAIGLANPVTGDRVKLTNHAWAFSISQMQRSLGLDLLLAINDFTALALGLPHLGAHDLTLLRQGVAVTGAPLALVGPGTGLGVSGLVPARSGPAVALAGEGGHIELMPQTEDEWTAWRAAQQAFGRVSAERLLSGMGLSLTHAALHAETGTPLARQLEPAEVTEGAIHRHDPLCERALAVFCGLLGSVAADIALVLGARGGVYLGGGIVPRFVPALRNSAFNARFTAKGRLSAYLESLPVYVINAQYPALPGLAQALEEAITHGAGGDAGGAGRANPRNQPNPA</sequence>
<keyword evidence="3" id="KW-0547">Nucleotide-binding</keyword>
<dbReference type="KEGG" id="cbw:RR42_s3468"/>
<dbReference type="GO" id="GO:0004340">
    <property type="term" value="F:glucokinase activity"/>
    <property type="evidence" value="ECO:0007669"/>
    <property type="project" value="UniProtKB-UniRule"/>
</dbReference>
<comment type="catalytic activity">
    <reaction evidence="3">
        <text>D-glucose + ATP = D-glucose 6-phosphate + ADP + H(+)</text>
        <dbReference type="Rhea" id="RHEA:17825"/>
        <dbReference type="ChEBI" id="CHEBI:4167"/>
        <dbReference type="ChEBI" id="CHEBI:15378"/>
        <dbReference type="ChEBI" id="CHEBI:30616"/>
        <dbReference type="ChEBI" id="CHEBI:61548"/>
        <dbReference type="ChEBI" id="CHEBI:456216"/>
        <dbReference type="EC" id="2.7.1.2"/>
    </reaction>
</comment>
<evidence type="ECO:0000256" key="2">
    <source>
        <dbReference type="ARBA" id="ARBA00022777"/>
    </source>
</evidence>
<evidence type="ECO:0000256" key="4">
    <source>
        <dbReference type="RuleBase" id="RU004046"/>
    </source>
</evidence>
<dbReference type="SUPFAM" id="SSF53067">
    <property type="entry name" value="Actin-like ATPase domain"/>
    <property type="match status" value="1"/>
</dbReference>
<dbReference type="Proteomes" id="UP000031843">
    <property type="component" value="Chromosome secondary"/>
</dbReference>
<dbReference type="GO" id="GO:0006096">
    <property type="term" value="P:glycolytic process"/>
    <property type="evidence" value="ECO:0007669"/>
    <property type="project" value="UniProtKB-UniRule"/>
</dbReference>
<dbReference type="STRING" id="68895.RR42_s3468"/>
<evidence type="ECO:0000313" key="6">
    <source>
        <dbReference type="Proteomes" id="UP000031843"/>
    </source>
</evidence>
<dbReference type="CDD" id="cd24008">
    <property type="entry name" value="ASKHA_NBD_GLK"/>
    <property type="match status" value="1"/>
</dbReference>
<organism evidence="5 6">
    <name type="scientific">Cupriavidus basilensis</name>
    <dbReference type="NCBI Taxonomy" id="68895"/>
    <lineage>
        <taxon>Bacteria</taxon>
        <taxon>Pseudomonadati</taxon>
        <taxon>Pseudomonadota</taxon>
        <taxon>Betaproteobacteria</taxon>
        <taxon>Burkholderiales</taxon>
        <taxon>Burkholderiaceae</taxon>
        <taxon>Cupriavidus</taxon>
    </lineage>
</organism>
<keyword evidence="2 3" id="KW-0418">Kinase</keyword>
<keyword evidence="1 3" id="KW-0808">Transferase</keyword>
<dbReference type="EC" id="2.7.1.2" evidence="3"/>
<comment type="subcellular location">
    <subcellularLocation>
        <location evidence="3">Cytoplasm</location>
    </subcellularLocation>
</comment>
<dbReference type="OrthoDB" id="257751at2"/>
<keyword evidence="3" id="KW-0324">Glycolysis</keyword>
<dbReference type="GO" id="GO:0005829">
    <property type="term" value="C:cytosol"/>
    <property type="evidence" value="ECO:0007669"/>
    <property type="project" value="TreeGrafter"/>
</dbReference>
<dbReference type="InterPro" id="IPR003836">
    <property type="entry name" value="Glucokinase"/>
</dbReference>
<keyword evidence="3" id="KW-0963">Cytoplasm</keyword>
<dbReference type="EMBL" id="CP010537">
    <property type="protein sequence ID" value="AJG25044.1"/>
    <property type="molecule type" value="Genomic_DNA"/>
</dbReference>
<keyword evidence="6" id="KW-1185">Reference proteome</keyword>
<feature type="binding site" evidence="3">
    <location>
        <begin position="9"/>
        <end position="14"/>
    </location>
    <ligand>
        <name>ATP</name>
        <dbReference type="ChEBI" id="CHEBI:30616"/>
    </ligand>
</feature>
<evidence type="ECO:0000256" key="3">
    <source>
        <dbReference type="HAMAP-Rule" id="MF_00524"/>
    </source>
</evidence>
<dbReference type="AlphaFoldDB" id="A0A0C4YSY2"/>
<dbReference type="GO" id="GO:0005524">
    <property type="term" value="F:ATP binding"/>
    <property type="evidence" value="ECO:0007669"/>
    <property type="project" value="UniProtKB-UniRule"/>
</dbReference>
<reference evidence="5 6" key="1">
    <citation type="journal article" date="2015" name="Genome Announc.">
        <title>Complete Genome Sequence of Cupriavidus basilensis 4G11, Isolated from the Oak Ridge Field Research Center Site.</title>
        <authorList>
            <person name="Ray J."/>
            <person name="Waters R.J."/>
            <person name="Skerker J.M."/>
            <person name="Kuehl J.V."/>
            <person name="Price M.N."/>
            <person name="Huang J."/>
            <person name="Chakraborty R."/>
            <person name="Arkin A.P."/>
            <person name="Deutschbauer A."/>
        </authorList>
    </citation>
    <scope>NUCLEOTIDE SEQUENCE [LARGE SCALE GENOMIC DNA]</scope>
    <source>
        <strain evidence="5">4G11</strain>
    </source>
</reference>
<evidence type="ECO:0000313" key="5">
    <source>
        <dbReference type="EMBL" id="AJG25044.1"/>
    </source>
</evidence>
<name>A0A0C4YSY2_9BURK</name>
<dbReference type="HAMAP" id="MF_00524">
    <property type="entry name" value="Glucokinase"/>
    <property type="match status" value="1"/>
</dbReference>
<dbReference type="PANTHER" id="PTHR47690">
    <property type="entry name" value="GLUCOKINASE"/>
    <property type="match status" value="1"/>
</dbReference>
<gene>
    <name evidence="3" type="primary">glk</name>
    <name evidence="5" type="ORF">RR42_s3468</name>
</gene>
<dbReference type="Gene3D" id="3.30.420.40">
    <property type="match status" value="1"/>
</dbReference>
<dbReference type="Pfam" id="PF02685">
    <property type="entry name" value="Glucokinase"/>
    <property type="match status" value="1"/>
</dbReference>
<accession>A0A0C4YSY2</accession>
<comment type="similarity">
    <text evidence="3 4">Belongs to the bacterial glucokinase family.</text>
</comment>
<dbReference type="InterPro" id="IPR050201">
    <property type="entry name" value="Bacterial_glucokinase"/>
</dbReference>
<dbReference type="InterPro" id="IPR043129">
    <property type="entry name" value="ATPase_NBD"/>
</dbReference>
<dbReference type="Gene3D" id="3.40.367.20">
    <property type="match status" value="1"/>
</dbReference>
<dbReference type="GO" id="GO:0005536">
    <property type="term" value="F:D-glucose binding"/>
    <property type="evidence" value="ECO:0007669"/>
    <property type="project" value="InterPro"/>
</dbReference>
<evidence type="ECO:0000256" key="1">
    <source>
        <dbReference type="ARBA" id="ARBA00022679"/>
    </source>
</evidence>